<sequence length="241" mass="27338">MENSEQTTTQTTANTQGQTQASAVDNAQNQNTETEQQVVSTEQSNQVNQETEKENAENSALKDFADSLNIDEQEQAKEPEQQQQTAPEHYVLKNANGEDVEPQELEMMSRMFKDVNLSQEQAQKLYSAYEKEQGSFIEQSQKEFNKMRDDWFNQTISDPQIGGQNIGQTKLCIKRVMQQCGNKELSEFLNKTGLGFNPAMVRFMTKVGELLGNDNHFVQGQAPVVINPLKARYKNSPELFK</sequence>
<feature type="compositionally biased region" description="Polar residues" evidence="1">
    <location>
        <begin position="40"/>
        <end position="49"/>
    </location>
</feature>
<organism evidence="2">
    <name type="scientific">Siphoviridae sp. ctvyM23</name>
    <dbReference type="NCBI Taxonomy" id="2826514"/>
    <lineage>
        <taxon>Viruses</taxon>
        <taxon>Duplodnaviria</taxon>
        <taxon>Heunggongvirae</taxon>
        <taxon>Uroviricota</taxon>
        <taxon>Caudoviricetes</taxon>
    </lineage>
</organism>
<name>A0A8S5MIC5_9CAUD</name>
<feature type="compositionally biased region" description="Low complexity" evidence="1">
    <location>
        <begin position="1"/>
        <end position="20"/>
    </location>
</feature>
<protein>
    <submittedName>
        <fullName evidence="2">Putative protease</fullName>
    </submittedName>
</protein>
<dbReference type="GO" id="GO:0006508">
    <property type="term" value="P:proteolysis"/>
    <property type="evidence" value="ECO:0007669"/>
    <property type="project" value="UniProtKB-KW"/>
</dbReference>
<dbReference type="EMBL" id="BK014908">
    <property type="protein sequence ID" value="DAD81791.1"/>
    <property type="molecule type" value="Genomic_DNA"/>
</dbReference>
<keyword evidence="2" id="KW-0378">Hydrolase</keyword>
<feature type="region of interest" description="Disordered" evidence="1">
    <location>
        <begin position="1"/>
        <end position="95"/>
    </location>
</feature>
<evidence type="ECO:0000256" key="1">
    <source>
        <dbReference type="SAM" id="MobiDB-lite"/>
    </source>
</evidence>
<dbReference type="GO" id="GO:0008233">
    <property type="term" value="F:peptidase activity"/>
    <property type="evidence" value="ECO:0007669"/>
    <property type="project" value="UniProtKB-KW"/>
</dbReference>
<keyword evidence="2" id="KW-0645">Protease</keyword>
<accession>A0A8S5MIC5</accession>
<proteinExistence type="predicted"/>
<reference evidence="2" key="1">
    <citation type="journal article" date="2021" name="Proc. Natl. Acad. Sci. U.S.A.">
        <title>A Catalog of Tens of Thousands of Viruses from Human Metagenomes Reveals Hidden Associations with Chronic Diseases.</title>
        <authorList>
            <person name="Tisza M.J."/>
            <person name="Buck C.B."/>
        </authorList>
    </citation>
    <scope>NUCLEOTIDE SEQUENCE</scope>
    <source>
        <strain evidence="2">CtvyM23</strain>
    </source>
</reference>
<feature type="compositionally biased region" description="Low complexity" evidence="1">
    <location>
        <begin position="28"/>
        <end position="39"/>
    </location>
</feature>
<evidence type="ECO:0000313" key="2">
    <source>
        <dbReference type="EMBL" id="DAD81791.1"/>
    </source>
</evidence>